<evidence type="ECO:0000313" key="2">
    <source>
        <dbReference type="EMBL" id="KAF6204853.1"/>
    </source>
</evidence>
<dbReference type="EMBL" id="WIXP02000009">
    <property type="protein sequence ID" value="KAF6204853.1"/>
    <property type="molecule type" value="Genomic_DNA"/>
</dbReference>
<organism evidence="2 3">
    <name type="scientific">Apolygus lucorum</name>
    <name type="common">Small green plant bug</name>
    <name type="synonym">Lygocoris lucorum</name>
    <dbReference type="NCBI Taxonomy" id="248454"/>
    <lineage>
        <taxon>Eukaryota</taxon>
        <taxon>Metazoa</taxon>
        <taxon>Ecdysozoa</taxon>
        <taxon>Arthropoda</taxon>
        <taxon>Hexapoda</taxon>
        <taxon>Insecta</taxon>
        <taxon>Pterygota</taxon>
        <taxon>Neoptera</taxon>
        <taxon>Paraneoptera</taxon>
        <taxon>Hemiptera</taxon>
        <taxon>Heteroptera</taxon>
        <taxon>Panheteroptera</taxon>
        <taxon>Cimicomorpha</taxon>
        <taxon>Miridae</taxon>
        <taxon>Mirini</taxon>
        <taxon>Apolygus</taxon>
    </lineage>
</organism>
<dbReference type="OrthoDB" id="6783029at2759"/>
<dbReference type="PANTHER" id="PTHR34239:SF2">
    <property type="entry name" value="TRANSPOSABLE ELEMENT P TRANSPOSASE_THAP9 CONSERVED DOMAIN-CONTAINING PROTEIN"/>
    <property type="match status" value="1"/>
</dbReference>
<dbReference type="Proteomes" id="UP000466442">
    <property type="component" value="Linkage Group LG9"/>
</dbReference>
<name>A0A6A4JSA9_APOLU</name>
<comment type="caution">
    <text evidence="2">The sequence shown here is derived from an EMBL/GenBank/DDBJ whole genome shotgun (WGS) entry which is preliminary data.</text>
</comment>
<gene>
    <name evidence="2" type="ORF">GE061_019016</name>
</gene>
<dbReference type="PANTHER" id="PTHR34239">
    <property type="entry name" value="APPLE DOMAIN-CONTAINING PROTEIN"/>
    <property type="match status" value="1"/>
</dbReference>
<protein>
    <submittedName>
        <fullName evidence="2">Uncharacterized protein</fullName>
    </submittedName>
</protein>
<dbReference type="AlphaFoldDB" id="A0A6A4JSA9"/>
<evidence type="ECO:0000313" key="3">
    <source>
        <dbReference type="Proteomes" id="UP000466442"/>
    </source>
</evidence>
<evidence type="ECO:0000256" key="1">
    <source>
        <dbReference type="SAM" id="MobiDB-lite"/>
    </source>
</evidence>
<feature type="compositionally biased region" description="Low complexity" evidence="1">
    <location>
        <begin position="343"/>
        <end position="353"/>
    </location>
</feature>
<feature type="compositionally biased region" description="Basic residues" evidence="1">
    <location>
        <begin position="354"/>
        <end position="363"/>
    </location>
</feature>
<feature type="compositionally biased region" description="Basic and acidic residues" evidence="1">
    <location>
        <begin position="320"/>
        <end position="332"/>
    </location>
</feature>
<feature type="region of interest" description="Disordered" evidence="1">
    <location>
        <begin position="297"/>
        <end position="377"/>
    </location>
</feature>
<keyword evidence="3" id="KW-1185">Reference proteome</keyword>
<sequence>MAASPHQISYFEILIFSLEKVKGKADYLELGQPRTPQEDSKVNWGLLDLDRDREADIADLFHARRGGPVVVVAPVGLGDIGAAQALPAIDHRMIFGTLVPRPFLLVGEKRNLEDLLSFREVGKDPEAGNPNRDFVLHDQVVPRWRHTILNGSPREEVQGLSSKHSPPSNLLELIPPPINPEVKINLPKQILIKDNAQTDLQALIATSLSALGANFNILLDPLTDIPNETRKFLLANSVDSAKLSTHLFHKISINRRNAIFPLLHKNVREQCDKTPPNNFLFGSDLSEKIKSAKMLEAAGKDLRPPQTSNFPKPKVSSYRISDKKKGGDKIDGGRSTTQNQGNSSRPSRQPRQSATHKGRRSSSSRKNWSNHQKKYYH</sequence>
<proteinExistence type="predicted"/>
<reference evidence="2" key="1">
    <citation type="journal article" date="2021" name="Mol. Ecol. Resour.">
        <title>Apolygus lucorum genome provides insights into omnivorousness and mesophyll feeding.</title>
        <authorList>
            <person name="Liu Y."/>
            <person name="Liu H."/>
            <person name="Wang H."/>
            <person name="Huang T."/>
            <person name="Liu B."/>
            <person name="Yang B."/>
            <person name="Yin L."/>
            <person name="Li B."/>
            <person name="Zhang Y."/>
            <person name="Zhang S."/>
            <person name="Jiang F."/>
            <person name="Zhang X."/>
            <person name="Ren Y."/>
            <person name="Wang B."/>
            <person name="Wang S."/>
            <person name="Lu Y."/>
            <person name="Wu K."/>
            <person name="Fan W."/>
            <person name="Wang G."/>
        </authorList>
    </citation>
    <scope>NUCLEOTIDE SEQUENCE</scope>
    <source>
        <strain evidence="2">12Hb</strain>
    </source>
</reference>
<accession>A0A6A4JSA9</accession>